<evidence type="ECO:0000256" key="1">
    <source>
        <dbReference type="SAM" id="SignalP"/>
    </source>
</evidence>
<proteinExistence type="predicted"/>
<dbReference type="AlphaFoldDB" id="A0A482VUN1"/>
<dbReference type="Pfam" id="PF06585">
    <property type="entry name" value="JHBP"/>
    <property type="match status" value="1"/>
</dbReference>
<evidence type="ECO:0000313" key="3">
    <source>
        <dbReference type="Proteomes" id="UP000292052"/>
    </source>
</evidence>
<dbReference type="InterPro" id="IPR038606">
    <property type="entry name" value="To_sf"/>
</dbReference>
<protein>
    <submittedName>
        <fullName evidence="2">JHBP domain containing protein</fullName>
    </submittedName>
</protein>
<keyword evidence="3" id="KW-1185">Reference proteome</keyword>
<dbReference type="PANTHER" id="PTHR11008:SF32">
    <property type="entry name" value="CIRCADIAN CLOCK-CONTROLLED PROTEIN DAYWAKE-RELATED"/>
    <property type="match status" value="1"/>
</dbReference>
<dbReference type="GO" id="GO:0005615">
    <property type="term" value="C:extracellular space"/>
    <property type="evidence" value="ECO:0007669"/>
    <property type="project" value="TreeGrafter"/>
</dbReference>
<reference evidence="2 3" key="1">
    <citation type="submission" date="2017-03" db="EMBL/GenBank/DDBJ databases">
        <title>Genome of the blue death feigning beetle - Asbolus verrucosus.</title>
        <authorList>
            <person name="Rider S.D."/>
        </authorList>
    </citation>
    <scope>NUCLEOTIDE SEQUENCE [LARGE SCALE GENOMIC DNA]</scope>
    <source>
        <strain evidence="2">Butters</strain>
        <tissue evidence="2">Head and leg muscle</tissue>
    </source>
</reference>
<evidence type="ECO:0000313" key="2">
    <source>
        <dbReference type="EMBL" id="RZC36436.1"/>
    </source>
</evidence>
<dbReference type="Gene3D" id="3.15.10.30">
    <property type="entry name" value="Haemolymph juvenile hormone binding protein"/>
    <property type="match status" value="1"/>
</dbReference>
<dbReference type="Proteomes" id="UP000292052">
    <property type="component" value="Unassembled WGS sequence"/>
</dbReference>
<feature type="signal peptide" evidence="1">
    <location>
        <begin position="1"/>
        <end position="16"/>
    </location>
</feature>
<organism evidence="2 3">
    <name type="scientific">Asbolus verrucosus</name>
    <name type="common">Desert ironclad beetle</name>
    <dbReference type="NCBI Taxonomy" id="1661398"/>
    <lineage>
        <taxon>Eukaryota</taxon>
        <taxon>Metazoa</taxon>
        <taxon>Ecdysozoa</taxon>
        <taxon>Arthropoda</taxon>
        <taxon>Hexapoda</taxon>
        <taxon>Insecta</taxon>
        <taxon>Pterygota</taxon>
        <taxon>Neoptera</taxon>
        <taxon>Endopterygota</taxon>
        <taxon>Coleoptera</taxon>
        <taxon>Polyphaga</taxon>
        <taxon>Cucujiformia</taxon>
        <taxon>Tenebrionidae</taxon>
        <taxon>Pimeliinae</taxon>
        <taxon>Asbolus</taxon>
    </lineage>
</organism>
<comment type="caution">
    <text evidence="2">The sequence shown here is derived from an EMBL/GenBank/DDBJ whole genome shotgun (WGS) entry which is preliminary data.</text>
</comment>
<dbReference type="OrthoDB" id="8194225at2759"/>
<dbReference type="EMBL" id="QDEB01061965">
    <property type="protein sequence ID" value="RZC36436.1"/>
    <property type="molecule type" value="Genomic_DNA"/>
</dbReference>
<keyword evidence="1" id="KW-0732">Signal</keyword>
<feature type="chain" id="PRO_5019744762" evidence="1">
    <location>
        <begin position="17"/>
        <end position="77"/>
    </location>
</feature>
<dbReference type="InterPro" id="IPR010562">
    <property type="entry name" value="Haemolymph_juvenile_hormone-bd"/>
</dbReference>
<sequence>MNCIILVLVAAILSEGAKLPSTFKKCNRKQPDVKECVLEAAQDALPQLAKPFRSINTPSLDPLEIAEATIKGGAGTV</sequence>
<name>A0A482VUN1_ASBVE</name>
<feature type="non-terminal residue" evidence="2">
    <location>
        <position position="77"/>
    </location>
</feature>
<dbReference type="PANTHER" id="PTHR11008">
    <property type="entry name" value="PROTEIN TAKEOUT-LIKE PROTEIN"/>
    <property type="match status" value="1"/>
</dbReference>
<accession>A0A482VUN1</accession>
<gene>
    <name evidence="2" type="ORF">BDFB_009198</name>
</gene>